<dbReference type="InterPro" id="IPR014001">
    <property type="entry name" value="Helicase_ATP-bd"/>
</dbReference>
<dbReference type="CDD" id="cd17963">
    <property type="entry name" value="DEADc_DDX19_DDX25"/>
    <property type="match status" value="1"/>
</dbReference>
<dbReference type="OrthoDB" id="10265785at2759"/>
<sequence length="483" mass="52720">MSDLASRITDPSESAAELSKDDDAAAPHAQVDGASAAIGGLALTEADGDVEVPIKDHHQIYSVVNWTELGLSEQILKGLYLANFYKPSKIQVRSLPLMLSNPPKNMVAQSQSGSGKTVAFLTACLSRVDFSQPEQPQALILAPTQELADQICRNIQTIGCFVENLKVALAIPTQIPRGQSVKASLVVGTPGTVLDLGRRKQLDCSKLKVLVLDEADNMLDLAGLGDQCLRVKLRLLPPDTLASIQVLLFSATFPARVEEYIPKFAPNANTLRLKTEELTVKGISQMFVDCPDESARYDILCNLYGLMTIAQSVIFVKTRKSASEIQQRMTKQGHKVTVLHGEFNSIERLDLLGKFRRGESKVLITTNLLSRGIDVSNVSMVINYDIPMKPGPKGDEPDAETYLHRIGRTGRFGRIGVSVSFVHDQKSFDALNAIAAHFGIDLVKLPTHDWDEAEETVKQVIRKNSSRANQAPKVDDNQSAPAA</sequence>
<evidence type="ECO:0000256" key="8">
    <source>
        <dbReference type="RuleBase" id="RU000492"/>
    </source>
</evidence>
<evidence type="ECO:0000256" key="6">
    <source>
        <dbReference type="ARBA" id="ARBA00047984"/>
    </source>
</evidence>
<dbReference type="PANTHER" id="PTHR47958">
    <property type="entry name" value="ATP-DEPENDENT RNA HELICASE DBP3"/>
    <property type="match status" value="1"/>
</dbReference>
<dbReference type="CDD" id="cd18787">
    <property type="entry name" value="SF2_C_DEAD"/>
    <property type="match status" value="1"/>
</dbReference>
<dbReference type="InterPro" id="IPR011545">
    <property type="entry name" value="DEAD/DEAH_box_helicase_dom"/>
</dbReference>
<dbReference type="PROSITE" id="PS51195">
    <property type="entry name" value="Q_MOTIF"/>
    <property type="match status" value="1"/>
</dbReference>
<feature type="domain" description="Helicase ATP-binding" evidence="10">
    <location>
        <begin position="97"/>
        <end position="271"/>
    </location>
</feature>
<evidence type="ECO:0000313" key="13">
    <source>
        <dbReference type="EMBL" id="QPH11624.1"/>
    </source>
</evidence>
<organism evidence="13 14">
    <name type="scientific">Epichloe festucae (strain Fl1)</name>
    <dbReference type="NCBI Taxonomy" id="877507"/>
    <lineage>
        <taxon>Eukaryota</taxon>
        <taxon>Fungi</taxon>
        <taxon>Dikarya</taxon>
        <taxon>Ascomycota</taxon>
        <taxon>Pezizomycotina</taxon>
        <taxon>Sordariomycetes</taxon>
        <taxon>Hypocreomycetidae</taxon>
        <taxon>Hypocreales</taxon>
        <taxon>Clavicipitaceae</taxon>
        <taxon>Epichloe</taxon>
    </lineage>
</organism>
<evidence type="ECO:0000259" key="10">
    <source>
        <dbReference type="PROSITE" id="PS51192"/>
    </source>
</evidence>
<dbReference type="AlphaFoldDB" id="A0A7U3Q0F6"/>
<dbReference type="Proteomes" id="UP000594364">
    <property type="component" value="Chromosome 5"/>
</dbReference>
<dbReference type="PROSITE" id="PS51194">
    <property type="entry name" value="HELICASE_CTER"/>
    <property type="match status" value="1"/>
</dbReference>
<dbReference type="EC" id="3.6.4.13" evidence="1"/>
<evidence type="ECO:0000256" key="1">
    <source>
        <dbReference type="ARBA" id="ARBA00012552"/>
    </source>
</evidence>
<dbReference type="InterPro" id="IPR027417">
    <property type="entry name" value="P-loop_NTPase"/>
</dbReference>
<evidence type="ECO:0000256" key="4">
    <source>
        <dbReference type="ARBA" id="ARBA00022806"/>
    </source>
</evidence>
<evidence type="ECO:0000256" key="3">
    <source>
        <dbReference type="ARBA" id="ARBA00022801"/>
    </source>
</evidence>
<dbReference type="InterPro" id="IPR014014">
    <property type="entry name" value="RNA_helicase_DEAD_Q_motif"/>
</dbReference>
<evidence type="ECO:0000256" key="9">
    <source>
        <dbReference type="SAM" id="MobiDB-lite"/>
    </source>
</evidence>
<dbReference type="Gene3D" id="3.40.50.300">
    <property type="entry name" value="P-loop containing nucleotide triphosphate hydrolases"/>
    <property type="match status" value="2"/>
</dbReference>
<dbReference type="Pfam" id="PF00270">
    <property type="entry name" value="DEAD"/>
    <property type="match status" value="1"/>
</dbReference>
<dbReference type="PROSITE" id="PS51192">
    <property type="entry name" value="HELICASE_ATP_BIND_1"/>
    <property type="match status" value="1"/>
</dbReference>
<proteinExistence type="inferred from homology"/>
<accession>A0A7U3Q0F6</accession>
<keyword evidence="2 8" id="KW-0547">Nucleotide-binding</keyword>
<comment type="catalytic activity">
    <reaction evidence="6">
        <text>ATP + H2O = ADP + phosphate + H(+)</text>
        <dbReference type="Rhea" id="RHEA:13065"/>
        <dbReference type="ChEBI" id="CHEBI:15377"/>
        <dbReference type="ChEBI" id="CHEBI:15378"/>
        <dbReference type="ChEBI" id="CHEBI:30616"/>
        <dbReference type="ChEBI" id="CHEBI:43474"/>
        <dbReference type="ChEBI" id="CHEBI:456216"/>
        <dbReference type="EC" id="3.6.4.13"/>
    </reaction>
</comment>
<reference evidence="13 14" key="1">
    <citation type="journal article" date="2018" name="PLoS Genet.">
        <title>Repeat elements organise 3D genome structure and mediate transcription in the filamentous fungus Epichloe festucae.</title>
        <authorList>
            <person name="Winter D.J."/>
            <person name="Ganley A.R.D."/>
            <person name="Young C.A."/>
            <person name="Liachko I."/>
            <person name="Schardl C.L."/>
            <person name="Dupont P.Y."/>
            <person name="Berry D."/>
            <person name="Ram A."/>
            <person name="Scott B."/>
            <person name="Cox M.P."/>
        </authorList>
    </citation>
    <scope>NUCLEOTIDE SEQUENCE [LARGE SCALE GENOMIC DNA]</scope>
    <source>
        <strain evidence="13 14">Fl1</strain>
    </source>
</reference>
<evidence type="ECO:0000256" key="2">
    <source>
        <dbReference type="ARBA" id="ARBA00022741"/>
    </source>
</evidence>
<gene>
    <name evidence="13" type="primary">DBP5</name>
    <name evidence="13" type="ORF">C2857_003455</name>
</gene>
<name>A0A7U3Q0F6_EPIFF</name>
<comment type="similarity">
    <text evidence="8">Belongs to the DEAD box helicase family.</text>
</comment>
<dbReference type="Pfam" id="PF00271">
    <property type="entry name" value="Helicase_C"/>
    <property type="match status" value="1"/>
</dbReference>
<feature type="domain" description="DEAD-box RNA helicase Q" evidence="12">
    <location>
        <begin position="64"/>
        <end position="92"/>
    </location>
</feature>
<dbReference type="GO" id="GO:0016787">
    <property type="term" value="F:hydrolase activity"/>
    <property type="evidence" value="ECO:0007669"/>
    <property type="project" value="UniProtKB-KW"/>
</dbReference>
<feature type="region of interest" description="Disordered" evidence="9">
    <location>
        <begin position="1"/>
        <end position="24"/>
    </location>
</feature>
<evidence type="ECO:0000259" key="11">
    <source>
        <dbReference type="PROSITE" id="PS51194"/>
    </source>
</evidence>
<evidence type="ECO:0000313" key="14">
    <source>
        <dbReference type="Proteomes" id="UP000594364"/>
    </source>
</evidence>
<dbReference type="EMBL" id="CP031389">
    <property type="protein sequence ID" value="QPH11624.1"/>
    <property type="molecule type" value="Genomic_DNA"/>
</dbReference>
<dbReference type="GO" id="GO:0005524">
    <property type="term" value="F:ATP binding"/>
    <property type="evidence" value="ECO:0007669"/>
    <property type="project" value="UniProtKB-KW"/>
</dbReference>
<feature type="short sequence motif" description="Q motif" evidence="7">
    <location>
        <begin position="64"/>
        <end position="92"/>
    </location>
</feature>
<dbReference type="InterPro" id="IPR000629">
    <property type="entry name" value="RNA-helicase_DEAD-box_CS"/>
</dbReference>
<dbReference type="GO" id="GO:0003676">
    <property type="term" value="F:nucleic acid binding"/>
    <property type="evidence" value="ECO:0007669"/>
    <property type="project" value="InterPro"/>
</dbReference>
<keyword evidence="5 8" id="KW-0067">ATP-binding</keyword>
<evidence type="ECO:0000259" key="12">
    <source>
        <dbReference type="PROSITE" id="PS51195"/>
    </source>
</evidence>
<dbReference type="InterPro" id="IPR001650">
    <property type="entry name" value="Helicase_C-like"/>
</dbReference>
<evidence type="ECO:0000256" key="7">
    <source>
        <dbReference type="PROSITE-ProRule" id="PRU00552"/>
    </source>
</evidence>
<evidence type="ECO:0000256" key="5">
    <source>
        <dbReference type="ARBA" id="ARBA00022840"/>
    </source>
</evidence>
<dbReference type="SMART" id="SM00490">
    <property type="entry name" value="HELICc"/>
    <property type="match status" value="1"/>
</dbReference>
<keyword evidence="4 8" id="KW-0347">Helicase</keyword>
<feature type="region of interest" description="Disordered" evidence="9">
    <location>
        <begin position="461"/>
        <end position="483"/>
    </location>
</feature>
<dbReference type="GO" id="GO:0003724">
    <property type="term" value="F:RNA helicase activity"/>
    <property type="evidence" value="ECO:0007669"/>
    <property type="project" value="UniProtKB-EC"/>
</dbReference>
<dbReference type="SMART" id="SM00487">
    <property type="entry name" value="DEXDc"/>
    <property type="match status" value="1"/>
</dbReference>
<dbReference type="SUPFAM" id="SSF52540">
    <property type="entry name" value="P-loop containing nucleoside triphosphate hydrolases"/>
    <property type="match status" value="1"/>
</dbReference>
<keyword evidence="3 8" id="KW-0378">Hydrolase</keyword>
<keyword evidence="14" id="KW-1185">Reference proteome</keyword>
<protein>
    <recommendedName>
        <fullName evidence="1">RNA helicase</fullName>
        <ecNumber evidence="1">3.6.4.13</ecNumber>
    </recommendedName>
</protein>
<feature type="domain" description="Helicase C-terminal" evidence="11">
    <location>
        <begin position="302"/>
        <end position="453"/>
    </location>
</feature>
<dbReference type="PROSITE" id="PS00039">
    <property type="entry name" value="DEAD_ATP_HELICASE"/>
    <property type="match status" value="1"/>
</dbReference>